<dbReference type="STRING" id="399497.BW733_04885"/>
<evidence type="ECO:0000313" key="3">
    <source>
        <dbReference type="Proteomes" id="UP000188235"/>
    </source>
</evidence>
<gene>
    <name evidence="2" type="ORF">BW733_04885</name>
</gene>
<dbReference type="OrthoDB" id="5192631at2"/>
<dbReference type="AlphaFoldDB" id="A0A1Q2CW06"/>
<accession>A0A1Q2CW06</accession>
<evidence type="ECO:0000256" key="1">
    <source>
        <dbReference type="SAM" id="Phobius"/>
    </source>
</evidence>
<keyword evidence="1" id="KW-1133">Transmembrane helix</keyword>
<sequence>MNNDKYLDDLTSELRERDVPGVRIGEILAEAQSHLAESGEPAEQAFGTPAQYADSLVAARPVPRVRYGLVIAISGSLGVLGGMLVLQGIFSLLGWSEQVFGLPGWLLIVVGLICLGGLSLYVRALVDPVIDPRDGREVKFPLGR</sequence>
<dbReference type="Proteomes" id="UP000188235">
    <property type="component" value="Chromosome"/>
</dbReference>
<dbReference type="KEGG" id="tfa:BW733_04885"/>
<dbReference type="EMBL" id="CP019607">
    <property type="protein sequence ID" value="AQP50269.1"/>
    <property type="molecule type" value="Genomic_DNA"/>
</dbReference>
<reference evidence="2 3" key="1">
    <citation type="journal article" date="2008" name="Int. J. Syst. Evol. Microbiol.">
        <title>Tessaracoccus flavescens sp. nov., isolated from marine sediment.</title>
        <authorList>
            <person name="Lee D.W."/>
            <person name="Lee S.D."/>
        </authorList>
    </citation>
    <scope>NUCLEOTIDE SEQUENCE [LARGE SCALE GENOMIC DNA]</scope>
    <source>
        <strain evidence="2 3">SST-39T</strain>
    </source>
</reference>
<dbReference type="Pfam" id="PF22564">
    <property type="entry name" value="HAAS"/>
    <property type="match status" value="1"/>
</dbReference>
<keyword evidence="3" id="KW-1185">Reference proteome</keyword>
<feature type="transmembrane region" description="Helical" evidence="1">
    <location>
        <begin position="105"/>
        <end position="126"/>
    </location>
</feature>
<dbReference type="RefSeq" id="WP_077348395.1">
    <property type="nucleotide sequence ID" value="NZ_CP019607.1"/>
</dbReference>
<organism evidence="2 3">
    <name type="scientific">Tessaracoccus flavescens</name>
    <dbReference type="NCBI Taxonomy" id="399497"/>
    <lineage>
        <taxon>Bacteria</taxon>
        <taxon>Bacillati</taxon>
        <taxon>Actinomycetota</taxon>
        <taxon>Actinomycetes</taxon>
        <taxon>Propionibacteriales</taxon>
        <taxon>Propionibacteriaceae</taxon>
        <taxon>Tessaracoccus</taxon>
    </lineage>
</organism>
<name>A0A1Q2CW06_9ACTN</name>
<evidence type="ECO:0000313" key="2">
    <source>
        <dbReference type="EMBL" id="AQP50269.1"/>
    </source>
</evidence>
<protein>
    <submittedName>
        <fullName evidence="2">Uncharacterized protein</fullName>
    </submittedName>
</protein>
<proteinExistence type="predicted"/>
<keyword evidence="1" id="KW-0472">Membrane</keyword>
<keyword evidence="1" id="KW-0812">Transmembrane</keyword>
<feature type="transmembrane region" description="Helical" evidence="1">
    <location>
        <begin position="69"/>
        <end position="93"/>
    </location>
</feature>